<feature type="transmembrane region" description="Helical" evidence="10">
    <location>
        <begin position="330"/>
        <end position="349"/>
    </location>
</feature>
<evidence type="ECO:0000256" key="2">
    <source>
        <dbReference type="ARBA" id="ARBA00006278"/>
    </source>
</evidence>
<comment type="similarity">
    <text evidence="2">Belongs to the ferric reductase (FRE) family.</text>
</comment>
<dbReference type="InterPro" id="IPR017927">
    <property type="entry name" value="FAD-bd_FR_type"/>
</dbReference>
<dbReference type="GO" id="GO:0000293">
    <property type="term" value="F:ferric-chelate reductase activity"/>
    <property type="evidence" value="ECO:0007669"/>
    <property type="project" value="TreeGrafter"/>
</dbReference>
<dbReference type="CDD" id="cd06186">
    <property type="entry name" value="NOX_Duox_like_FAD_NADP"/>
    <property type="match status" value="1"/>
</dbReference>
<evidence type="ECO:0000313" key="13">
    <source>
        <dbReference type="Proteomes" id="UP001213681"/>
    </source>
</evidence>
<keyword evidence="4 10" id="KW-0812">Transmembrane</keyword>
<evidence type="ECO:0000256" key="1">
    <source>
        <dbReference type="ARBA" id="ARBA00004141"/>
    </source>
</evidence>
<feature type="transmembrane region" description="Helical" evidence="10">
    <location>
        <begin position="290"/>
        <end position="310"/>
    </location>
</feature>
<dbReference type="Proteomes" id="UP001213681">
    <property type="component" value="Unassembled WGS sequence"/>
</dbReference>
<dbReference type="RefSeq" id="XP_056768523.1">
    <property type="nucleotide sequence ID" value="XM_056907116.1"/>
</dbReference>
<evidence type="ECO:0000256" key="3">
    <source>
        <dbReference type="ARBA" id="ARBA00022448"/>
    </source>
</evidence>
<dbReference type="InterPro" id="IPR013130">
    <property type="entry name" value="Fe3_Rdtase_TM_dom"/>
</dbReference>
<reference evidence="12" key="2">
    <citation type="journal article" date="2023" name="IMA Fungus">
        <title>Comparative genomic study of the Penicillium genus elucidates a diverse pangenome and 15 lateral gene transfer events.</title>
        <authorList>
            <person name="Petersen C."/>
            <person name="Sorensen T."/>
            <person name="Nielsen M.R."/>
            <person name="Sondergaard T.E."/>
            <person name="Sorensen J.L."/>
            <person name="Fitzpatrick D.A."/>
            <person name="Frisvad J.C."/>
            <person name="Nielsen K.L."/>
        </authorList>
    </citation>
    <scope>NUCLEOTIDE SEQUENCE</scope>
    <source>
        <strain evidence="12">IBT 16125</strain>
    </source>
</reference>
<keyword evidence="8 10" id="KW-0472">Membrane</keyword>
<evidence type="ECO:0000256" key="10">
    <source>
        <dbReference type="SAM" id="Phobius"/>
    </source>
</evidence>
<protein>
    <recommendedName>
        <fullName evidence="11">FAD-binding FR-type domain-containing protein</fullName>
    </recommendedName>
</protein>
<keyword evidence="6" id="KW-0560">Oxidoreductase</keyword>
<dbReference type="SUPFAM" id="SSF52343">
    <property type="entry name" value="Ferredoxin reductase-like, C-terminal NADP-linked domain"/>
    <property type="match status" value="1"/>
</dbReference>
<reference evidence="12" key="1">
    <citation type="submission" date="2022-12" db="EMBL/GenBank/DDBJ databases">
        <authorList>
            <person name="Petersen C."/>
        </authorList>
    </citation>
    <scope>NUCLEOTIDE SEQUENCE</scope>
    <source>
        <strain evidence="12">IBT 16125</strain>
    </source>
</reference>
<feature type="transmembrane region" description="Helical" evidence="10">
    <location>
        <begin position="248"/>
        <end position="269"/>
    </location>
</feature>
<dbReference type="EMBL" id="JAPVEA010000003">
    <property type="protein sequence ID" value="KAJ5456151.1"/>
    <property type="molecule type" value="Genomic_DNA"/>
</dbReference>
<dbReference type="Pfam" id="PF01794">
    <property type="entry name" value="Ferric_reduct"/>
    <property type="match status" value="1"/>
</dbReference>
<proteinExistence type="inferred from homology"/>
<evidence type="ECO:0000256" key="8">
    <source>
        <dbReference type="ARBA" id="ARBA00023136"/>
    </source>
</evidence>
<dbReference type="PANTHER" id="PTHR32361">
    <property type="entry name" value="FERRIC/CUPRIC REDUCTASE TRANSMEMBRANE COMPONENT"/>
    <property type="match status" value="1"/>
</dbReference>
<dbReference type="GO" id="GO:0005886">
    <property type="term" value="C:plasma membrane"/>
    <property type="evidence" value="ECO:0007669"/>
    <property type="project" value="TreeGrafter"/>
</dbReference>
<evidence type="ECO:0000256" key="5">
    <source>
        <dbReference type="ARBA" id="ARBA00022989"/>
    </source>
</evidence>
<dbReference type="SFLD" id="SFLDS00052">
    <property type="entry name" value="Ferric_Reductase_Domain"/>
    <property type="match status" value="1"/>
</dbReference>
<feature type="transmembrane region" description="Helical" evidence="10">
    <location>
        <begin position="210"/>
        <end position="228"/>
    </location>
</feature>
<evidence type="ECO:0000256" key="7">
    <source>
        <dbReference type="ARBA" id="ARBA00023065"/>
    </source>
</evidence>
<keyword evidence="3" id="KW-0813">Transport</keyword>
<dbReference type="GO" id="GO:0015677">
    <property type="term" value="P:copper ion import"/>
    <property type="evidence" value="ECO:0007669"/>
    <property type="project" value="TreeGrafter"/>
</dbReference>
<dbReference type="Gene3D" id="3.40.50.80">
    <property type="entry name" value="Nucleotide-binding domain of ferredoxin-NADP reductase (FNR) module"/>
    <property type="match status" value="1"/>
</dbReference>
<keyword evidence="5 10" id="KW-1133">Transmembrane helix</keyword>
<dbReference type="GO" id="GO:0006826">
    <property type="term" value="P:iron ion transport"/>
    <property type="evidence" value="ECO:0007669"/>
    <property type="project" value="TreeGrafter"/>
</dbReference>
<evidence type="ECO:0000256" key="9">
    <source>
        <dbReference type="ARBA" id="ARBA00023180"/>
    </source>
</evidence>
<evidence type="ECO:0000259" key="11">
    <source>
        <dbReference type="PROSITE" id="PS51384"/>
    </source>
</evidence>
<keyword evidence="9" id="KW-0325">Glycoprotein</keyword>
<organism evidence="12 13">
    <name type="scientific">Penicillium daleae</name>
    <dbReference type="NCBI Taxonomy" id="63821"/>
    <lineage>
        <taxon>Eukaryota</taxon>
        <taxon>Fungi</taxon>
        <taxon>Dikarya</taxon>
        <taxon>Ascomycota</taxon>
        <taxon>Pezizomycotina</taxon>
        <taxon>Eurotiomycetes</taxon>
        <taxon>Eurotiomycetidae</taxon>
        <taxon>Eurotiales</taxon>
        <taxon>Aspergillaceae</taxon>
        <taxon>Penicillium</taxon>
    </lineage>
</organism>
<dbReference type="InterPro" id="IPR039261">
    <property type="entry name" value="FNR_nucleotide-bd"/>
</dbReference>
<comment type="caution">
    <text evidence="12">The sequence shown here is derived from an EMBL/GenBank/DDBJ whole genome shotgun (WGS) entry which is preliminary data.</text>
</comment>
<name>A0AAD6CA40_9EURO</name>
<dbReference type="InterPro" id="IPR013121">
    <property type="entry name" value="Fe_red_NAD-bd_6"/>
</dbReference>
<dbReference type="GO" id="GO:0006879">
    <property type="term" value="P:intracellular iron ion homeostasis"/>
    <property type="evidence" value="ECO:0007669"/>
    <property type="project" value="TreeGrafter"/>
</dbReference>
<dbReference type="SFLD" id="SFLDG01168">
    <property type="entry name" value="Ferric_reductase_subgroup_(FRE"/>
    <property type="match status" value="1"/>
</dbReference>
<dbReference type="PROSITE" id="PS51384">
    <property type="entry name" value="FAD_FR"/>
    <property type="match status" value="1"/>
</dbReference>
<comment type="subcellular location">
    <subcellularLocation>
        <location evidence="1">Membrane</location>
        <topology evidence="1">Multi-pass membrane protein</topology>
    </subcellularLocation>
</comment>
<dbReference type="InterPro" id="IPR051410">
    <property type="entry name" value="Ferric/Cupric_Reductase"/>
</dbReference>
<dbReference type="PANTHER" id="PTHR32361:SF9">
    <property type="entry name" value="FERRIC REDUCTASE TRANSMEMBRANE COMPONENT 3-RELATED"/>
    <property type="match status" value="1"/>
</dbReference>
<feature type="transmembrane region" description="Helical" evidence="10">
    <location>
        <begin position="393"/>
        <end position="414"/>
    </location>
</feature>
<evidence type="ECO:0000313" key="12">
    <source>
        <dbReference type="EMBL" id="KAJ5456151.1"/>
    </source>
</evidence>
<dbReference type="GeneID" id="81597359"/>
<gene>
    <name evidence="12" type="ORF">N7458_003734</name>
</gene>
<dbReference type="Pfam" id="PF08030">
    <property type="entry name" value="NAD_binding_6"/>
    <property type="match status" value="1"/>
</dbReference>
<evidence type="ECO:0000256" key="4">
    <source>
        <dbReference type="ARBA" id="ARBA00022692"/>
    </source>
</evidence>
<sequence length="770" mass="88884">MQPLRWLGILPGAWGVRGETISKDELCVTAIFSAYNYISFKGDPEKGMWETRCRNPFKVASIYASSEIYCHDEERRTGLTQLAKLCQEVGHSELLSRAAVAEHLTEESIRNMRIVDYLELSRVNYQNTPVLLSASYFNRMFDTIDSWQFETWSHHAFRYFQISYVGYAYWAGILSLGVLYRLYGWMLLGRQQHIESGLESTIYRSIWRRLSFLECVVHWILTHLIILSPLAGQGRRLIGCTFPSRADALAVGGFWILSIILSVVGYRTFQGNIYWPDVTSQILRYSADRTGIMSFANFLLLIVFAGRNNILIWATGWSFATFNVFHRHVARIATFQAVAHSVLYFVIYIRVNKLWKEITKVYILWGVLTFILMILVLITSLDRMRAASYELFMVAHILLSVITLVGCFYHTIVFEGHEYWEYLWPSVIIWATDRCLRIVRLVYCNVHVRLSKGKFINVTESRMTYDEVADVIRLEVTPGMPGLQARPGDYYFLYQPFRFTGWENHPFTVGAWSYESDPRGAPLEIVGKPWDSIDNSQLPLLSETIFSHRSLGGRKMPFQQSLIPKLTFWIRPYNGWTQQLRKQCLRVSNQPVHTTMLLEGPYGHNVPLWRYESVLIIVGGTGIAAAVPYLHDHLQRSTNHWSDTSEEKLQTREIELVWTTRQPAFLRDLADRELKQMLDREDFRASFYATGSSDRFREDWNAVGYTVQMGRPNLQSIILSHSCDTSAAGMKLAILVCGPTGMADEARAAIHLARQQGYQNIEYVEESFTW</sequence>
<accession>A0AAD6CA40</accession>
<keyword evidence="7" id="KW-0406">Ion transport</keyword>
<feature type="transmembrane region" description="Helical" evidence="10">
    <location>
        <begin position="167"/>
        <end position="189"/>
    </location>
</feature>
<feature type="transmembrane region" description="Helical" evidence="10">
    <location>
        <begin position="361"/>
        <end position="381"/>
    </location>
</feature>
<dbReference type="AlphaFoldDB" id="A0AAD6CA40"/>
<keyword evidence="13" id="KW-1185">Reference proteome</keyword>
<feature type="domain" description="FAD-binding FR-type" evidence="11">
    <location>
        <begin position="448"/>
        <end position="608"/>
    </location>
</feature>
<evidence type="ECO:0000256" key="6">
    <source>
        <dbReference type="ARBA" id="ARBA00023002"/>
    </source>
</evidence>